<dbReference type="EMBL" id="CP002045">
    <property type="protein sequence ID" value="ADH92244.1"/>
    <property type="molecule type" value="Genomic_DNA"/>
</dbReference>
<dbReference type="PANTHER" id="PTHR43744:SF3">
    <property type="entry name" value="LACTOSE TRANSPORT SYSTEM PERMEASE PROTEIN LACG"/>
    <property type="match status" value="1"/>
</dbReference>
<dbReference type="RefSeq" id="WP_013169742.1">
    <property type="nucleotide sequence ID" value="NC_014218.1"/>
</dbReference>
<dbReference type="AlphaFoldDB" id="D7BMU5"/>
<dbReference type="Pfam" id="PF00528">
    <property type="entry name" value="BPD_transp_1"/>
    <property type="match status" value="1"/>
</dbReference>
<keyword evidence="3" id="KW-1003">Cell membrane</keyword>
<dbReference type="InterPro" id="IPR035906">
    <property type="entry name" value="MetI-like_sf"/>
</dbReference>
<sequence length="309" mass="34180">MSIATTTSQPTDQLPARGANTAVKKNRQSSAHAVQRIHGWKLVRRYITLVVVLIVLVGPIVGPLLSAFKGPNEPLFGPGASMIPHEWSLAAFTKLFTDTNILIFIGNSLVVCGLNVVSALVFSTTGGYMISRKGWRGRKVVMAFLMSALIFPFESIMLSLYAQVRAMGFYDTLIGVWLPGMMGPFHLFLMMAAFRGIPDEIEDAALIDGAGEWKRFWRVMLPQTKGSLVIVGLTAFIFAWQDYLWPLLNIQSDEKNTMMLGIARLQSDFGTDYRVVLAGAIVALIPVLAVYFSTQKYFFRGIEEGGLKF</sequence>
<protein>
    <submittedName>
        <fullName evidence="10">Binding-protein-dependent transport systems inner membrane component</fullName>
    </submittedName>
</protein>
<accession>D7BMU5</accession>
<evidence type="ECO:0000259" key="9">
    <source>
        <dbReference type="PROSITE" id="PS50928"/>
    </source>
</evidence>
<evidence type="ECO:0000256" key="8">
    <source>
        <dbReference type="SAM" id="MobiDB-lite"/>
    </source>
</evidence>
<dbReference type="HOGENOM" id="CLU_016047_1_1_11"/>
<evidence type="ECO:0000256" key="1">
    <source>
        <dbReference type="ARBA" id="ARBA00004651"/>
    </source>
</evidence>
<comment type="similarity">
    <text evidence="7">Belongs to the binding-protein-dependent transport system permease family.</text>
</comment>
<evidence type="ECO:0000313" key="10">
    <source>
        <dbReference type="EMBL" id="ADH92244.1"/>
    </source>
</evidence>
<feature type="transmembrane region" description="Helical" evidence="7">
    <location>
        <begin position="228"/>
        <end position="248"/>
    </location>
</feature>
<keyword evidence="6 7" id="KW-0472">Membrane</keyword>
<feature type="region of interest" description="Disordered" evidence="8">
    <location>
        <begin position="1"/>
        <end position="27"/>
    </location>
</feature>
<keyword evidence="4 7" id="KW-0812">Transmembrane</keyword>
<evidence type="ECO:0000256" key="6">
    <source>
        <dbReference type="ARBA" id="ARBA00023136"/>
    </source>
</evidence>
<feature type="transmembrane region" description="Helical" evidence="7">
    <location>
        <begin position="140"/>
        <end position="162"/>
    </location>
</feature>
<evidence type="ECO:0000256" key="3">
    <source>
        <dbReference type="ARBA" id="ARBA00022475"/>
    </source>
</evidence>
<evidence type="ECO:0000256" key="2">
    <source>
        <dbReference type="ARBA" id="ARBA00022448"/>
    </source>
</evidence>
<evidence type="ECO:0000256" key="4">
    <source>
        <dbReference type="ARBA" id="ARBA00022692"/>
    </source>
</evidence>
<dbReference type="PROSITE" id="PS50928">
    <property type="entry name" value="ABC_TM1"/>
    <property type="match status" value="1"/>
</dbReference>
<feature type="transmembrane region" description="Helical" evidence="7">
    <location>
        <begin position="101"/>
        <end position="128"/>
    </location>
</feature>
<feature type="domain" description="ABC transmembrane type-1" evidence="9">
    <location>
        <begin position="105"/>
        <end position="294"/>
    </location>
</feature>
<dbReference type="Proteomes" id="UP000000376">
    <property type="component" value="Chromosome"/>
</dbReference>
<dbReference type="Gene3D" id="1.10.3720.10">
    <property type="entry name" value="MetI-like"/>
    <property type="match status" value="1"/>
</dbReference>
<proteinExistence type="inferred from homology"/>
<dbReference type="GO" id="GO:0055085">
    <property type="term" value="P:transmembrane transport"/>
    <property type="evidence" value="ECO:0007669"/>
    <property type="project" value="InterPro"/>
</dbReference>
<dbReference type="KEGG" id="ahe:Arch_0496"/>
<dbReference type="eggNOG" id="COG0395">
    <property type="taxonomic scope" value="Bacteria"/>
</dbReference>
<keyword evidence="5 7" id="KW-1133">Transmembrane helix</keyword>
<keyword evidence="2 7" id="KW-0813">Transport</keyword>
<gene>
    <name evidence="10" type="ordered locus">Arch_0496</name>
</gene>
<dbReference type="PANTHER" id="PTHR43744">
    <property type="entry name" value="ABC TRANSPORTER PERMEASE PROTEIN MG189-RELATED-RELATED"/>
    <property type="match status" value="1"/>
</dbReference>
<feature type="compositionally biased region" description="Polar residues" evidence="8">
    <location>
        <begin position="1"/>
        <end position="12"/>
    </location>
</feature>
<name>D7BMU5_ARCHD</name>
<organism evidence="10 11">
    <name type="scientific">Arcanobacterium haemolyticum (strain ATCC 9345 / DSM 20595 / CCM 5947 / CCUG 17215 / LMG 16163 / NBRC 15585 / NCTC 8452 / 11018)</name>
    <dbReference type="NCBI Taxonomy" id="644284"/>
    <lineage>
        <taxon>Bacteria</taxon>
        <taxon>Bacillati</taxon>
        <taxon>Actinomycetota</taxon>
        <taxon>Actinomycetes</taxon>
        <taxon>Actinomycetales</taxon>
        <taxon>Actinomycetaceae</taxon>
        <taxon>Arcanobacterium</taxon>
    </lineage>
</organism>
<dbReference type="InterPro" id="IPR000515">
    <property type="entry name" value="MetI-like"/>
</dbReference>
<reference evidence="10 11" key="1">
    <citation type="journal article" date="2010" name="Stand. Genomic Sci.">
        <title>Complete genome sequence of Arcanobacterium haemolyticum type strain (11018).</title>
        <authorList>
            <person name="Yasawong M."/>
            <person name="Teshima H."/>
            <person name="Lapidus A."/>
            <person name="Nolan M."/>
            <person name="Lucas S."/>
            <person name="Glavina Del Rio T."/>
            <person name="Tice H."/>
            <person name="Cheng J."/>
            <person name="Bruce D."/>
            <person name="Detter C."/>
            <person name="Tapia R."/>
            <person name="Han C."/>
            <person name="Goodwin L."/>
            <person name="Pitluck S."/>
            <person name="Liolios K."/>
            <person name="Ivanova N."/>
            <person name="Mavromatis K."/>
            <person name="Mikhailova N."/>
            <person name="Pati A."/>
            <person name="Chen A."/>
            <person name="Palaniappan K."/>
            <person name="Land M."/>
            <person name="Hauser L."/>
            <person name="Chang Y."/>
            <person name="Jeffries C."/>
            <person name="Rohde M."/>
            <person name="Sikorski J."/>
            <person name="Pukall R."/>
            <person name="Goker M."/>
            <person name="Woyke T."/>
            <person name="Bristow J."/>
            <person name="Eisen J."/>
            <person name="Markowitz V."/>
            <person name="Hugenholtz P."/>
            <person name="Kyrpides N."/>
            <person name="Klenk H."/>
        </authorList>
    </citation>
    <scope>NUCLEOTIDE SEQUENCE [LARGE SCALE GENOMIC DNA]</scope>
    <source>
        <strain evidence="11">ATCC 9345 / DSM 20595 / CCUG 17215 / LMG 16163 / NBRC 15585 / NCTC 8452 / 11018</strain>
    </source>
</reference>
<dbReference type="CDD" id="cd06261">
    <property type="entry name" value="TM_PBP2"/>
    <property type="match status" value="1"/>
</dbReference>
<feature type="transmembrane region" description="Helical" evidence="7">
    <location>
        <begin position="174"/>
        <end position="194"/>
    </location>
</feature>
<dbReference type="SUPFAM" id="SSF161098">
    <property type="entry name" value="MetI-like"/>
    <property type="match status" value="1"/>
</dbReference>
<evidence type="ECO:0000256" key="5">
    <source>
        <dbReference type="ARBA" id="ARBA00022989"/>
    </source>
</evidence>
<dbReference type="GO" id="GO:0005886">
    <property type="term" value="C:plasma membrane"/>
    <property type="evidence" value="ECO:0007669"/>
    <property type="project" value="UniProtKB-SubCell"/>
</dbReference>
<dbReference type="OrthoDB" id="2063054at2"/>
<dbReference type="STRING" id="644284.Arch_0496"/>
<comment type="subcellular location">
    <subcellularLocation>
        <location evidence="1 7">Cell membrane</location>
        <topology evidence="1 7">Multi-pass membrane protein</topology>
    </subcellularLocation>
</comment>
<feature type="transmembrane region" description="Helical" evidence="7">
    <location>
        <begin position="46"/>
        <end position="68"/>
    </location>
</feature>
<evidence type="ECO:0000256" key="7">
    <source>
        <dbReference type="RuleBase" id="RU363032"/>
    </source>
</evidence>
<feature type="transmembrane region" description="Helical" evidence="7">
    <location>
        <begin position="273"/>
        <end position="292"/>
    </location>
</feature>
<evidence type="ECO:0000313" key="11">
    <source>
        <dbReference type="Proteomes" id="UP000000376"/>
    </source>
</evidence>
<keyword evidence="11" id="KW-1185">Reference proteome</keyword>